<dbReference type="Proteomes" id="UP000319865">
    <property type="component" value="Unassembled WGS sequence"/>
</dbReference>
<dbReference type="RefSeq" id="WP_142026832.1">
    <property type="nucleotide sequence ID" value="NZ_VFQE01000001.1"/>
</dbReference>
<protein>
    <submittedName>
        <fullName evidence="2">Uncharacterized protein</fullName>
    </submittedName>
</protein>
<gene>
    <name evidence="2" type="ORF">FHU33_3913</name>
</gene>
<proteinExistence type="predicted"/>
<keyword evidence="3" id="KW-1185">Reference proteome</keyword>
<evidence type="ECO:0000313" key="3">
    <source>
        <dbReference type="Proteomes" id="UP000319865"/>
    </source>
</evidence>
<organism evidence="2 3">
    <name type="scientific">Blastococcus colisei</name>
    <dbReference type="NCBI Taxonomy" id="1564162"/>
    <lineage>
        <taxon>Bacteria</taxon>
        <taxon>Bacillati</taxon>
        <taxon>Actinomycetota</taxon>
        <taxon>Actinomycetes</taxon>
        <taxon>Geodermatophilales</taxon>
        <taxon>Geodermatophilaceae</taxon>
        <taxon>Blastococcus</taxon>
    </lineage>
</organism>
<dbReference type="AlphaFoldDB" id="A0A543PK10"/>
<sequence>MKRTSERPGAPRACGNPGLPEDRAATKLPVLKRQSNDTSDRIAAAAPLDEWELAAWQVTLDHLAATGFPGIAPSEVVAALAARQRFGRRRHLQVVP</sequence>
<name>A0A543PK10_9ACTN</name>
<reference evidence="2 3" key="1">
    <citation type="submission" date="2019-06" db="EMBL/GenBank/DDBJ databases">
        <title>Sequencing the genomes of 1000 actinobacteria strains.</title>
        <authorList>
            <person name="Klenk H.-P."/>
        </authorList>
    </citation>
    <scope>NUCLEOTIDE SEQUENCE [LARGE SCALE GENOMIC DNA]</scope>
    <source>
        <strain evidence="2 3">DSM 46837</strain>
    </source>
</reference>
<accession>A0A543PK10</accession>
<comment type="caution">
    <text evidence="2">The sequence shown here is derived from an EMBL/GenBank/DDBJ whole genome shotgun (WGS) entry which is preliminary data.</text>
</comment>
<dbReference type="EMBL" id="VFQE01000001">
    <property type="protein sequence ID" value="TQN44411.1"/>
    <property type="molecule type" value="Genomic_DNA"/>
</dbReference>
<evidence type="ECO:0000313" key="2">
    <source>
        <dbReference type="EMBL" id="TQN44411.1"/>
    </source>
</evidence>
<evidence type="ECO:0000256" key="1">
    <source>
        <dbReference type="SAM" id="MobiDB-lite"/>
    </source>
</evidence>
<feature type="region of interest" description="Disordered" evidence="1">
    <location>
        <begin position="1"/>
        <end position="35"/>
    </location>
</feature>